<dbReference type="EMBL" id="JABANE010000075">
    <property type="protein sequence ID" value="NME70824.1"/>
    <property type="molecule type" value="Genomic_DNA"/>
</dbReference>
<evidence type="ECO:0000313" key="2">
    <source>
        <dbReference type="Proteomes" id="UP000576082"/>
    </source>
</evidence>
<organism evidence="1 2">
    <name type="scientific">Flammeovirga aprica JL-4</name>
    <dbReference type="NCBI Taxonomy" id="694437"/>
    <lineage>
        <taxon>Bacteria</taxon>
        <taxon>Pseudomonadati</taxon>
        <taxon>Bacteroidota</taxon>
        <taxon>Cytophagia</taxon>
        <taxon>Cytophagales</taxon>
        <taxon>Flammeovirgaceae</taxon>
        <taxon>Flammeovirga</taxon>
    </lineage>
</organism>
<reference evidence="1 2" key="1">
    <citation type="submission" date="2020-04" db="EMBL/GenBank/DDBJ databases">
        <title>Flammeovirga sp. SR4, a novel species isolated from seawater.</title>
        <authorList>
            <person name="Wang X."/>
        </authorList>
    </citation>
    <scope>NUCLEOTIDE SEQUENCE [LARGE SCALE GENOMIC DNA]</scope>
    <source>
        <strain evidence="1 2">ATCC 23126</strain>
    </source>
</reference>
<keyword evidence="2" id="KW-1185">Reference proteome</keyword>
<proteinExistence type="predicted"/>
<dbReference type="AlphaFoldDB" id="A0A7X9RY93"/>
<evidence type="ECO:0000313" key="1">
    <source>
        <dbReference type="EMBL" id="NME70824.1"/>
    </source>
</evidence>
<comment type="caution">
    <text evidence="1">The sequence shown here is derived from an EMBL/GenBank/DDBJ whole genome shotgun (WGS) entry which is preliminary data.</text>
</comment>
<protein>
    <submittedName>
        <fullName evidence="1">DUF4270 domain-containing protein</fullName>
    </submittedName>
</protein>
<name>A0A7X9RY93_9BACT</name>
<accession>A0A7X9RY93</accession>
<gene>
    <name evidence="1" type="ORF">HHU12_22815</name>
</gene>
<dbReference type="Pfam" id="PF14092">
    <property type="entry name" value="DUF4270"/>
    <property type="match status" value="1"/>
</dbReference>
<sequence length="473" mass="52875">MNIKNLYIRAISFFVIIFCFACERTDLQTIIIGGDLIDDATVMCYADTFDIEIETHYKDSLYTKNGAYFLAGYVDEGTEIGKTKTTAFTQLSIGSQEAVNFNDRTLDSISLSLALEKTSLYGDTTQALTLEVYELLDDIQGDSIDYYSNDEVRYADTPIGTRTFKVSDITTDTVNIKLDSLFGIKIMEGAEYANQEEFAKHIKGLAVKVKDSQTPAWAGKYSLENFGTVVTMNMHYFGESEGDTLRDIFYFGFNQRFNNIQYTPGTLTENIKIGDVVKSEDSNNLGFVFEGTGMVARVKFPSLVNLMKKEDGTLREVHINKAELAISAVGPTDEGNKIYPASNLLPPSGLYFGFMNEDGSIQTVTSESSQYKLLQAQFPSSGDYQIGYNSNTQTYSWAKLAQHLQERTFREAEGLPLDDDGLVILPNQQSSSIRKLVFAGDKSDLLHPLNGQPMKMRLIVYYAVFNDPTFNCK</sequence>
<dbReference type="Proteomes" id="UP000576082">
    <property type="component" value="Unassembled WGS sequence"/>
</dbReference>
<dbReference type="RefSeq" id="WP_169659054.1">
    <property type="nucleotide sequence ID" value="NZ_JABANE010000075.1"/>
</dbReference>
<dbReference type="InterPro" id="IPR025366">
    <property type="entry name" value="DUF4270"/>
</dbReference>